<proteinExistence type="predicted"/>
<gene>
    <name evidence="1" type="ORF">OPT61_g8839</name>
</gene>
<keyword evidence="2" id="KW-1185">Reference proteome</keyword>
<organism evidence="1 2">
    <name type="scientific">Boeremia exigua</name>
    <dbReference type="NCBI Taxonomy" id="749465"/>
    <lineage>
        <taxon>Eukaryota</taxon>
        <taxon>Fungi</taxon>
        <taxon>Dikarya</taxon>
        <taxon>Ascomycota</taxon>
        <taxon>Pezizomycotina</taxon>
        <taxon>Dothideomycetes</taxon>
        <taxon>Pleosporomycetidae</taxon>
        <taxon>Pleosporales</taxon>
        <taxon>Pleosporineae</taxon>
        <taxon>Didymellaceae</taxon>
        <taxon>Boeremia</taxon>
    </lineage>
</organism>
<sequence length="833" mass="91351">MLLHRNRPLLAERTCTQETENTDEAVQDLPNLPIWLKRSVPTYADGSVQSVSVADTISVGTTAPQSVTLGSACSLQSVDCEISTAKTQVPTCGITQVTTAVPVSTAQGSVTIDSGSVTENLQTDSTAQGSVTIDSGSVTENLQNTANPFPQNTVVALGKVNAKTIYSRDISTEVQTQYLKIETRLIEGLRKYLARKKKSKKGLTLTLMMLGQNPHNNEPHIVLTCEPGSEKCVSSYLHKKRIEPIWRGEHRRGFKLEIATMIPRPAAHEALGDEMCNILVGYHHNGKSLFATIGGNVILCYSDGSFQQYGLTVNHLFYLRRDDNDDEDIASCCSDSASEASNDSIESDESICSNSKTNSSQDSEVEHRLDVWESTGVASTGLQQSQGDVVATSGSERTVLGTLVPKTFVSRSARDRDWALIEYAEQPSVGFNMDSTPYGNLEAAKFDPFGGPMPVSVVYRGTPHAGRLNAAPTSTIVPGGSSSISVYTFSFDEAPVDTRGISGSWIFRASGQHVQIYGQVVATDGFGGLQIVPIVDILQDIQQVFKVDQVYLHGCNGVSKETKRVPPAQTSLRIPESVSSDSKRGGNPSEAMNEEASSSDPMRLHPGVQANAIDSSEIQIPPVEHKSKRDRFLQAANTSFDVSAKQQTEYVFDNDHPHELSSMNDLDITQRVQGWCSEAEEPRVQWMNPLVPGYRQPDMLTNASTLESLPESYKETKAMRPDWLNHPSDNAPDYSHIYSDEDIWSTELDYVNDDIYATIPKFRWEEHIPYSSNLQEQSTQGVQGSKILESPWQQNDELFSSVPWVPSAVTAIDPPQNLDFIVDRSDISSSAHE</sequence>
<accession>A0ACC2HWK1</accession>
<evidence type="ECO:0000313" key="2">
    <source>
        <dbReference type="Proteomes" id="UP001153331"/>
    </source>
</evidence>
<dbReference type="EMBL" id="JAPHNI010000920">
    <property type="protein sequence ID" value="KAJ8107477.1"/>
    <property type="molecule type" value="Genomic_DNA"/>
</dbReference>
<dbReference type="Proteomes" id="UP001153331">
    <property type="component" value="Unassembled WGS sequence"/>
</dbReference>
<comment type="caution">
    <text evidence="1">The sequence shown here is derived from an EMBL/GenBank/DDBJ whole genome shotgun (WGS) entry which is preliminary data.</text>
</comment>
<reference evidence="1" key="1">
    <citation type="submission" date="2022-11" db="EMBL/GenBank/DDBJ databases">
        <title>Genome Sequence of Boeremia exigua.</title>
        <authorList>
            <person name="Buettner E."/>
        </authorList>
    </citation>
    <scope>NUCLEOTIDE SEQUENCE</scope>
    <source>
        <strain evidence="1">CU02</strain>
    </source>
</reference>
<evidence type="ECO:0000313" key="1">
    <source>
        <dbReference type="EMBL" id="KAJ8107477.1"/>
    </source>
</evidence>
<protein>
    <submittedName>
        <fullName evidence="1">Uncharacterized protein</fullName>
    </submittedName>
</protein>
<name>A0ACC2HWK1_9PLEO</name>